<dbReference type="EMBL" id="CP049869">
    <property type="protein sequence ID" value="QIK80069.1"/>
    <property type="molecule type" value="Genomic_DNA"/>
</dbReference>
<sequence>MLKHLIVLASAAALAACGSNGGGSGGSSSQIKVVGSSTVYPFAKAVAEDFQRANAGTGVIVESTGTGAGIKLFCGGVGSQYPDLVNASRQLKVSEYEACAKAGAKQIIEVPIGIDGLTLIEANSAQPMKLTVRDVYAAIAANPFGKPNSAKTWKDVNPALPAVAIRVMGPPPTSGTRDSLAELILTKGCESDPAMKALKKADEAKHKDICTKVREDGAFVEAGENDNLLVNKVAADPGTLGVLGYSFLAENADKVRAVQLGGVDPTSETISNLTYPGARKLYVYAKAEHIQAKPLIRQYIAAFAKAWGKGGSLERLGLVPLHDADAAVAAKQAAELKPLDPATLK</sequence>
<gene>
    <name evidence="4" type="ORF">G7077_10910</name>
</gene>
<dbReference type="PROSITE" id="PS51257">
    <property type="entry name" value="PROKAR_LIPOPROTEIN"/>
    <property type="match status" value="1"/>
</dbReference>
<dbReference type="KEGG" id="spii:G7077_10910"/>
<feature type="domain" description="PBP" evidence="3">
    <location>
        <begin position="25"/>
        <end position="301"/>
    </location>
</feature>
<dbReference type="InterPro" id="IPR024370">
    <property type="entry name" value="PBP_domain"/>
</dbReference>
<accession>A0A6G7YTK4</accession>
<keyword evidence="5" id="KW-1185">Reference proteome</keyword>
<dbReference type="RefSeq" id="WP_166412451.1">
    <property type="nucleotide sequence ID" value="NZ_CP049869.1"/>
</dbReference>
<dbReference type="PANTHER" id="PTHR30570:SF1">
    <property type="entry name" value="PHOSPHATE-BINDING PROTEIN PSTS"/>
    <property type="match status" value="1"/>
</dbReference>
<dbReference type="Gene3D" id="3.40.190.10">
    <property type="entry name" value="Periplasmic binding protein-like II"/>
    <property type="match status" value="2"/>
</dbReference>
<dbReference type="Proteomes" id="UP000503222">
    <property type="component" value="Chromosome"/>
</dbReference>
<feature type="chain" id="PRO_5026158898" evidence="2">
    <location>
        <begin position="16"/>
        <end position="345"/>
    </location>
</feature>
<proteinExistence type="predicted"/>
<reference evidence="4 5" key="1">
    <citation type="submission" date="2020-03" db="EMBL/GenBank/DDBJ databases">
        <title>Sphingomonas sp. nov., isolated from fish.</title>
        <authorList>
            <person name="Hyun D.-W."/>
            <person name="Bae J.-W."/>
        </authorList>
    </citation>
    <scope>NUCLEOTIDE SEQUENCE [LARGE SCALE GENOMIC DNA]</scope>
    <source>
        <strain evidence="4 5">HDW15B</strain>
    </source>
</reference>
<evidence type="ECO:0000256" key="1">
    <source>
        <dbReference type="ARBA" id="ARBA00022729"/>
    </source>
</evidence>
<evidence type="ECO:0000313" key="4">
    <source>
        <dbReference type="EMBL" id="QIK80069.1"/>
    </source>
</evidence>
<keyword evidence="1 2" id="KW-0732">Signal</keyword>
<dbReference type="AlphaFoldDB" id="A0A6G7YTK4"/>
<organism evidence="4 5">
    <name type="scientific">Sphingomonas piscis</name>
    <dbReference type="NCBI Taxonomy" id="2714943"/>
    <lineage>
        <taxon>Bacteria</taxon>
        <taxon>Pseudomonadati</taxon>
        <taxon>Pseudomonadota</taxon>
        <taxon>Alphaproteobacteria</taxon>
        <taxon>Sphingomonadales</taxon>
        <taxon>Sphingomonadaceae</taxon>
        <taxon>Sphingomonas</taxon>
    </lineage>
</organism>
<dbReference type="Pfam" id="PF12849">
    <property type="entry name" value="PBP_like_2"/>
    <property type="match status" value="1"/>
</dbReference>
<dbReference type="PANTHER" id="PTHR30570">
    <property type="entry name" value="PERIPLASMIC PHOSPHATE BINDING COMPONENT OF PHOSPHATE ABC TRANSPORTER"/>
    <property type="match status" value="1"/>
</dbReference>
<evidence type="ECO:0000313" key="5">
    <source>
        <dbReference type="Proteomes" id="UP000503222"/>
    </source>
</evidence>
<name>A0A6G7YTK4_9SPHN</name>
<evidence type="ECO:0000256" key="2">
    <source>
        <dbReference type="SAM" id="SignalP"/>
    </source>
</evidence>
<dbReference type="SUPFAM" id="SSF53850">
    <property type="entry name" value="Periplasmic binding protein-like II"/>
    <property type="match status" value="1"/>
</dbReference>
<protein>
    <submittedName>
        <fullName evidence="4">Phosphate ABC transporter substrate-binding protein</fullName>
    </submittedName>
</protein>
<evidence type="ECO:0000259" key="3">
    <source>
        <dbReference type="Pfam" id="PF12849"/>
    </source>
</evidence>
<feature type="signal peptide" evidence="2">
    <location>
        <begin position="1"/>
        <end position="15"/>
    </location>
</feature>
<dbReference type="InterPro" id="IPR050811">
    <property type="entry name" value="Phosphate_ABC_transporter"/>
</dbReference>